<accession>A0A1I7XIY6</accession>
<dbReference type="SUPFAM" id="SSF49879">
    <property type="entry name" value="SMAD/FHA domain"/>
    <property type="match status" value="1"/>
</dbReference>
<evidence type="ECO:0000313" key="7">
    <source>
        <dbReference type="WBParaSite" id="Hba_17666"/>
    </source>
</evidence>
<keyword evidence="4" id="KW-0812">Transmembrane</keyword>
<dbReference type="GO" id="GO:0000978">
    <property type="term" value="F:RNA polymerase II cis-regulatory region sequence-specific DNA binding"/>
    <property type="evidence" value="ECO:0007669"/>
    <property type="project" value="TreeGrafter"/>
</dbReference>
<dbReference type="AlphaFoldDB" id="A0A1I7XIY6"/>
<organism evidence="6 7">
    <name type="scientific">Heterorhabditis bacteriophora</name>
    <name type="common">Entomopathogenic nematode worm</name>
    <dbReference type="NCBI Taxonomy" id="37862"/>
    <lineage>
        <taxon>Eukaryota</taxon>
        <taxon>Metazoa</taxon>
        <taxon>Ecdysozoa</taxon>
        <taxon>Nematoda</taxon>
        <taxon>Chromadorea</taxon>
        <taxon>Rhabditida</taxon>
        <taxon>Rhabditina</taxon>
        <taxon>Rhabditomorpha</taxon>
        <taxon>Strongyloidea</taxon>
        <taxon>Heterorhabditidae</taxon>
        <taxon>Heterorhabditis</taxon>
    </lineage>
</organism>
<dbReference type="GO" id="GO:0030509">
    <property type="term" value="P:BMP signaling pathway"/>
    <property type="evidence" value="ECO:0007669"/>
    <property type="project" value="TreeGrafter"/>
</dbReference>
<feature type="compositionally biased region" description="Polar residues" evidence="3">
    <location>
        <begin position="161"/>
        <end position="185"/>
    </location>
</feature>
<evidence type="ECO:0000256" key="2">
    <source>
        <dbReference type="ARBA" id="ARBA00023163"/>
    </source>
</evidence>
<dbReference type="GO" id="GO:0070411">
    <property type="term" value="F:I-SMAD binding"/>
    <property type="evidence" value="ECO:0007669"/>
    <property type="project" value="TreeGrafter"/>
</dbReference>
<dbReference type="InterPro" id="IPR001132">
    <property type="entry name" value="SMAD_dom_Dwarfin-type"/>
</dbReference>
<evidence type="ECO:0000256" key="4">
    <source>
        <dbReference type="SAM" id="Phobius"/>
    </source>
</evidence>
<keyword evidence="6" id="KW-1185">Reference proteome</keyword>
<dbReference type="GO" id="GO:0051239">
    <property type="term" value="P:regulation of multicellular organismal process"/>
    <property type="evidence" value="ECO:0007669"/>
    <property type="project" value="UniProtKB-ARBA"/>
</dbReference>
<keyword evidence="2" id="KW-0804">Transcription</keyword>
<feature type="compositionally biased region" description="Low complexity" evidence="3">
    <location>
        <begin position="186"/>
        <end position="197"/>
    </location>
</feature>
<feature type="compositionally biased region" description="Polar residues" evidence="3">
    <location>
        <begin position="617"/>
        <end position="627"/>
    </location>
</feature>
<evidence type="ECO:0000313" key="6">
    <source>
        <dbReference type="Proteomes" id="UP000095283"/>
    </source>
</evidence>
<feature type="compositionally biased region" description="Basic and acidic residues" evidence="3">
    <location>
        <begin position="527"/>
        <end position="546"/>
    </location>
</feature>
<dbReference type="Pfam" id="PF03166">
    <property type="entry name" value="MH2"/>
    <property type="match status" value="1"/>
</dbReference>
<feature type="compositionally biased region" description="Low complexity" evidence="3">
    <location>
        <begin position="565"/>
        <end position="582"/>
    </location>
</feature>
<keyword evidence="4" id="KW-1133">Transmembrane helix</keyword>
<dbReference type="InterPro" id="IPR013790">
    <property type="entry name" value="Dwarfin"/>
</dbReference>
<dbReference type="WBParaSite" id="Hba_17666">
    <property type="protein sequence ID" value="Hba_17666"/>
    <property type="gene ID" value="Hba_17666"/>
</dbReference>
<dbReference type="SMART" id="SM00524">
    <property type="entry name" value="DWB"/>
    <property type="match status" value="1"/>
</dbReference>
<reference evidence="7" key="1">
    <citation type="submission" date="2016-11" db="UniProtKB">
        <authorList>
            <consortium name="WormBaseParasite"/>
        </authorList>
    </citation>
    <scope>IDENTIFICATION</scope>
</reference>
<feature type="compositionally biased region" description="Polar residues" evidence="3">
    <location>
        <begin position="135"/>
        <end position="154"/>
    </location>
</feature>
<dbReference type="PANTHER" id="PTHR13703">
    <property type="entry name" value="SMAD"/>
    <property type="match status" value="1"/>
</dbReference>
<keyword evidence="1" id="KW-0805">Transcription regulation</keyword>
<feature type="region of interest" description="Disordered" evidence="3">
    <location>
        <begin position="527"/>
        <end position="627"/>
    </location>
</feature>
<proteinExistence type="predicted"/>
<dbReference type="GO" id="GO:0009791">
    <property type="term" value="P:post-embryonic development"/>
    <property type="evidence" value="ECO:0007669"/>
    <property type="project" value="UniProtKB-ARBA"/>
</dbReference>
<feature type="domain" description="MH2" evidence="5">
    <location>
        <begin position="179"/>
        <end position="406"/>
    </location>
</feature>
<dbReference type="SMART" id="SM00711">
    <property type="entry name" value="TDU"/>
    <property type="match status" value="2"/>
</dbReference>
<dbReference type="Proteomes" id="UP000095283">
    <property type="component" value="Unplaced"/>
</dbReference>
<feature type="compositionally biased region" description="Basic residues" evidence="3">
    <location>
        <begin position="591"/>
        <end position="603"/>
    </location>
</feature>
<name>A0A1I7XIY6_HETBA</name>
<dbReference type="GO" id="GO:0009653">
    <property type="term" value="P:anatomical structure morphogenesis"/>
    <property type="evidence" value="ECO:0007669"/>
    <property type="project" value="TreeGrafter"/>
</dbReference>
<dbReference type="Gene3D" id="2.60.200.10">
    <property type="match status" value="1"/>
</dbReference>
<dbReference type="GO" id="GO:0071144">
    <property type="term" value="C:heteromeric SMAD protein complex"/>
    <property type="evidence" value="ECO:0007669"/>
    <property type="project" value="TreeGrafter"/>
</dbReference>
<feature type="transmembrane region" description="Helical" evidence="4">
    <location>
        <begin position="392"/>
        <end position="414"/>
    </location>
</feature>
<dbReference type="PROSITE" id="PS51076">
    <property type="entry name" value="MH2"/>
    <property type="match status" value="1"/>
</dbReference>
<dbReference type="GO" id="GO:0030154">
    <property type="term" value="P:cell differentiation"/>
    <property type="evidence" value="ECO:0007669"/>
    <property type="project" value="TreeGrafter"/>
</dbReference>
<sequence>MCLGDAVSTSANDGGVSSSNTDWMADAPLPPDPLPGDLLMSEPVSYPQHQYPAMMREASFNCRYGAVHRGGRPINYHQYAPQHVQRQYVQMQQHLPVGHVPLQQQRIQQFPQSSHNINHHIQERYRTLPTESRHTASSSFASTYTQLQPSTARPQTLHAHGQSQLHMNTPRQSQQKIGSSSITTPQGQQHYGQSMQQPTVPSQDRMSPGSNIRTVPQVTQVADESNTHRNTVHVIPSADTQARISNAEGADFIPNEWALILLYEFRDRISFENGRAHLTCLGESPVFVQSPLHAGRFGDDPATVYRLSGAQDANLECRTMEIFDETAFNLRIDQAKLQGYRHVYALQSLCIIRVSFVKGFGKLYRRMRILDTPCWIEVHFVNYLQKLDRVSISIHVLVLVTFSFLFVLNSYTIIIDRFFRRYNHHLTICPIIYSRYLWMGFLFEHQELYVMKQPVLTEQCLTAKEKTTIIIFHFPSFMPQPSYSHLHHIHIMHCNVHQLLNGNMPKMVEPYGDIEVVGLSQTSEEVSFHGIEKQAENEDRPLDLSIKRSHPNSPTSSRPSVIMESQSASSNSLSRISPSITSTQEPDVHEHFRRSLSGKWPRKTKTDDEKARASPITRRTSFSSHSNSVQPFNQIHFIVNSNGCDIEDHFRKALSERDFEDWQQKRQNTKSM</sequence>
<feature type="compositionally biased region" description="Polar residues" evidence="3">
    <location>
        <begin position="7"/>
        <end position="22"/>
    </location>
</feature>
<dbReference type="GO" id="GO:0060395">
    <property type="term" value="P:SMAD protein signal transduction"/>
    <property type="evidence" value="ECO:0007669"/>
    <property type="project" value="TreeGrafter"/>
</dbReference>
<dbReference type="GO" id="GO:0000981">
    <property type="term" value="F:DNA-binding transcription factor activity, RNA polymerase II-specific"/>
    <property type="evidence" value="ECO:0007669"/>
    <property type="project" value="TreeGrafter"/>
</dbReference>
<protein>
    <submittedName>
        <fullName evidence="7">MH2 domain-containing protein</fullName>
    </submittedName>
</protein>
<evidence type="ECO:0000256" key="3">
    <source>
        <dbReference type="SAM" id="MobiDB-lite"/>
    </source>
</evidence>
<dbReference type="InterPro" id="IPR017855">
    <property type="entry name" value="SMAD-like_dom_sf"/>
</dbReference>
<dbReference type="InterPro" id="IPR006627">
    <property type="entry name" value="TDU_repeat"/>
</dbReference>
<dbReference type="InterPro" id="IPR008984">
    <property type="entry name" value="SMAD_FHA_dom_sf"/>
</dbReference>
<feature type="region of interest" description="Disordered" evidence="3">
    <location>
        <begin position="1"/>
        <end position="33"/>
    </location>
</feature>
<dbReference type="GO" id="GO:0050793">
    <property type="term" value="P:regulation of developmental process"/>
    <property type="evidence" value="ECO:0007669"/>
    <property type="project" value="UniProtKB-ARBA"/>
</dbReference>
<feature type="region of interest" description="Disordered" evidence="3">
    <location>
        <begin position="128"/>
        <end position="211"/>
    </location>
</feature>
<feature type="compositionally biased region" description="Polar residues" evidence="3">
    <location>
        <begin position="198"/>
        <end position="211"/>
    </location>
</feature>
<evidence type="ECO:0000259" key="5">
    <source>
        <dbReference type="PROSITE" id="PS51076"/>
    </source>
</evidence>
<evidence type="ECO:0000256" key="1">
    <source>
        <dbReference type="ARBA" id="ARBA00023015"/>
    </source>
</evidence>
<keyword evidence="4" id="KW-0472">Membrane</keyword>